<evidence type="ECO:0000313" key="2">
    <source>
        <dbReference type="Proteomes" id="UP000004162"/>
    </source>
</evidence>
<comment type="caution">
    <text evidence="1">The sequence shown here is derived from an EMBL/GenBank/DDBJ whole genome shotgun (WGS) entry which is preliminary data.</text>
</comment>
<reference evidence="1 2" key="2">
    <citation type="submission" date="2006-07" db="EMBL/GenBank/DDBJ databases">
        <title>Sequencing of the draft genome and assembly of Chlorobium ferroxidans DSM 13031.</title>
        <authorList>
            <consortium name="US DOE Joint Genome Institute (JGI-PGF)"/>
            <person name="Copeland A."/>
            <person name="Lucas S."/>
            <person name="Lapidus A."/>
            <person name="Barry K."/>
            <person name="Glavina del Rio T."/>
            <person name="Dalin E."/>
            <person name="Tice H."/>
            <person name="Bruce D."/>
            <person name="Pitluck S."/>
            <person name="Richardson P."/>
        </authorList>
    </citation>
    <scope>NUCLEOTIDE SEQUENCE [LARGE SCALE GENOMIC DNA]</scope>
    <source>
        <strain evidence="1 2">DSM 13031</strain>
    </source>
</reference>
<protein>
    <recommendedName>
        <fullName evidence="3">Cna B-type</fullName>
    </recommendedName>
</protein>
<dbReference type="Gene3D" id="2.60.40.1120">
    <property type="entry name" value="Carboxypeptidase-like, regulatory domain"/>
    <property type="match status" value="1"/>
</dbReference>
<accession>Q0YTJ2</accession>
<evidence type="ECO:0000313" key="1">
    <source>
        <dbReference type="EMBL" id="EAT59561.1"/>
    </source>
</evidence>
<dbReference type="InterPro" id="IPR008969">
    <property type="entry name" value="CarboxyPept-like_regulatory"/>
</dbReference>
<dbReference type="EMBL" id="AASE01000003">
    <property type="protein sequence ID" value="EAT59561.1"/>
    <property type="molecule type" value="Genomic_DNA"/>
</dbReference>
<reference evidence="1 2" key="1">
    <citation type="submission" date="2006-07" db="EMBL/GenBank/DDBJ databases">
        <title>Annotation of the draft genome assembly of Chlorobium ferroxidans DSM 13031.</title>
        <authorList>
            <consortium name="US DOE Joint Genome Institute (JGI-ORNL)"/>
            <person name="Larimer F."/>
            <person name="Land M."/>
            <person name="Hauser L."/>
        </authorList>
    </citation>
    <scope>NUCLEOTIDE SEQUENCE [LARGE SCALE GENOMIC DNA]</scope>
    <source>
        <strain evidence="1 2">DSM 13031</strain>
    </source>
</reference>
<proteinExistence type="predicted"/>
<gene>
    <name evidence="1" type="ORF">CferDRAFT_1568</name>
</gene>
<name>Q0YTJ2_9CHLB</name>
<dbReference type="Proteomes" id="UP000004162">
    <property type="component" value="Unassembled WGS sequence"/>
</dbReference>
<sequence length="893" mass="99189">MQRYLFVVLHIALIALFSSSVAVAEEAGSLPDTPSVKTPTPSVQLSPSNAQVASGMERLLVGIYMNNRLEKEDTVFRENREYWIPFSIFLDKTGLKEERRSAGTAFYPTNIGVISFNTARLKEFDAVPCISFTDLKTTFLASPEFNQPLFAVMLTIPWSAGSPRKMAIRTADILAPDRSISFIGIEASADYDFNSDVNRNLQIASGGRLLNGVWNVTAATERGSAFTPSRYHWTTFNNKLALRIGTGYTGSYSLIGSTNMTGVQIGWNNHSIMRQLDAGQDNASELFLNIDANQLRTIEGNGPPASIAELRFDGEVFQRQRIGLDGKFFFENVRMSTDLRKTEVYIYLRSINEKPFKVIDFSQSVAGRALPQGELLIRGGLGKTGNLLIQQERVNNADAAFGNVLYGLHSRITLEAAMQLNPSAQSSDLLLGTILSPGANWNAALYGARSNERGAADFRLEGHYTNWTAAYWGTIRQDRFAYDFQERDINHLFRWGASPFRQLGVQIIAHYEKLGDRWPAHYVLPAVSLYPFSRLTLSATPDDFENYRYEAGIRIGDYNTLRTIYQNDIISLDYQRNFSNHFNVRLLNDYHRIYKTNITNLLFNWYPKENTNDLIETAISRSASSFGIAGSWTRYINTGLRVALQYTYQMKTVANITMGDVNANVIMPETQKNVALSLSWDLGWSNRGLFPINRNAVTLTRGAIAGSLDIGNETKLSASDINNISILLNGRQMQQQQIDGSFFIGSLKPGIYNVAVDPEKLPIELAVDQKERKVEVKSGAVTALTIPVYAEFGVAGFVGDSSGNGIANVLLEVSGKEGISAVKTFTNEFGYYRADTLRSGTYRITPVSVGNRPIANPRPVDITIKDDFLFDVNMTIVVPPLPPVEVPVGEPAP</sequence>
<organism evidence="1 2">
    <name type="scientific">Chlorobium ferrooxidans DSM 13031</name>
    <dbReference type="NCBI Taxonomy" id="377431"/>
    <lineage>
        <taxon>Bacteria</taxon>
        <taxon>Pseudomonadati</taxon>
        <taxon>Chlorobiota</taxon>
        <taxon>Chlorobiia</taxon>
        <taxon>Chlorobiales</taxon>
        <taxon>Chlorobiaceae</taxon>
        <taxon>Chlorobium/Pelodictyon group</taxon>
        <taxon>Chlorobium</taxon>
    </lineage>
</organism>
<dbReference type="SUPFAM" id="SSF49464">
    <property type="entry name" value="Carboxypeptidase regulatory domain-like"/>
    <property type="match status" value="1"/>
</dbReference>
<dbReference type="OrthoDB" id="6652544at2"/>
<dbReference type="AlphaFoldDB" id="Q0YTJ2"/>
<evidence type="ECO:0008006" key="3">
    <source>
        <dbReference type="Google" id="ProtNLM"/>
    </source>
</evidence>
<keyword evidence="2" id="KW-1185">Reference proteome</keyword>
<dbReference type="RefSeq" id="WP_006365693.1">
    <property type="nucleotide sequence ID" value="NZ_AASE01000003.1"/>
</dbReference>